<dbReference type="EMBL" id="FWEV01000307">
    <property type="protein sequence ID" value="SLM32317.1"/>
    <property type="molecule type" value="Genomic_DNA"/>
</dbReference>
<sequence>MIVYVSITPKYKNDSHFHGEKSQFFTASFISTKSNLHFSCRKWYAS</sequence>
<reference evidence="1 2" key="1">
    <citation type="submission" date="2017-03" db="EMBL/GenBank/DDBJ databases">
        <authorList>
            <person name="Afonso C.L."/>
            <person name="Miller P.J."/>
            <person name="Scott M.A."/>
            <person name="Spackman E."/>
            <person name="Goraichik I."/>
            <person name="Dimitrov K.M."/>
            <person name="Suarez D.L."/>
            <person name="Swayne D.E."/>
        </authorList>
    </citation>
    <scope>NUCLEOTIDE SEQUENCE [LARGE SCALE GENOMIC DNA]</scope>
    <source>
        <strain evidence="1">PRJEB14757</strain>
    </source>
</reference>
<proteinExistence type="predicted"/>
<protein>
    <submittedName>
        <fullName evidence="1">Uncharacterized protein</fullName>
    </submittedName>
</protein>
<organism evidence="1 2">
    <name type="scientific">Desulfamplus magnetovallimortis</name>
    <dbReference type="NCBI Taxonomy" id="1246637"/>
    <lineage>
        <taxon>Bacteria</taxon>
        <taxon>Pseudomonadati</taxon>
        <taxon>Thermodesulfobacteriota</taxon>
        <taxon>Desulfobacteria</taxon>
        <taxon>Desulfobacterales</taxon>
        <taxon>Desulfobacteraceae</taxon>
        <taxon>Desulfamplus</taxon>
    </lineage>
</organism>
<name>A0A1W1HIH7_9BACT</name>
<dbReference type="AlphaFoldDB" id="A0A1W1HIH7"/>
<evidence type="ECO:0000313" key="1">
    <source>
        <dbReference type="EMBL" id="SLM32317.1"/>
    </source>
</evidence>
<accession>A0A1W1HIH7</accession>
<keyword evidence="2" id="KW-1185">Reference proteome</keyword>
<gene>
    <name evidence="1" type="ORF">MTBBW1_630011</name>
</gene>
<dbReference type="Proteomes" id="UP000191931">
    <property type="component" value="Unassembled WGS sequence"/>
</dbReference>
<evidence type="ECO:0000313" key="2">
    <source>
        <dbReference type="Proteomes" id="UP000191931"/>
    </source>
</evidence>